<organism evidence="1">
    <name type="scientific">hydrothermal vent metagenome</name>
    <dbReference type="NCBI Taxonomy" id="652676"/>
    <lineage>
        <taxon>unclassified sequences</taxon>
        <taxon>metagenomes</taxon>
        <taxon>ecological metagenomes</taxon>
    </lineage>
</organism>
<gene>
    <name evidence="1" type="ORF">MNBD_ALPHA07-604</name>
</gene>
<dbReference type="EMBL" id="UOEG01000057">
    <property type="protein sequence ID" value="VAV90327.1"/>
    <property type="molecule type" value="Genomic_DNA"/>
</dbReference>
<reference evidence="1" key="1">
    <citation type="submission" date="2018-06" db="EMBL/GenBank/DDBJ databases">
        <authorList>
            <person name="Zhirakovskaya E."/>
        </authorList>
    </citation>
    <scope>NUCLEOTIDE SEQUENCE</scope>
</reference>
<evidence type="ECO:0000313" key="1">
    <source>
        <dbReference type="EMBL" id="VAV90327.1"/>
    </source>
</evidence>
<accession>A0A3B0RF19</accession>
<proteinExistence type="predicted"/>
<protein>
    <submittedName>
        <fullName evidence="1">Uncharacterized protein</fullName>
    </submittedName>
</protein>
<dbReference type="AlphaFoldDB" id="A0A3B0RF19"/>
<sequence>MQSLASYSPQNVTCTRINPPLHRLNAKRFNLCKGGFSLFGILFYQVHPYLPKIVECSHGRVFRE</sequence>
<name>A0A3B0RF19_9ZZZZ</name>